<dbReference type="InterPro" id="IPR029018">
    <property type="entry name" value="Hex-like_dom2"/>
</dbReference>
<dbReference type="Gene3D" id="3.30.379.10">
    <property type="entry name" value="Chitobiase/beta-hexosaminidase domain 2-like"/>
    <property type="match status" value="1"/>
</dbReference>
<evidence type="ECO:0000256" key="1">
    <source>
        <dbReference type="ARBA" id="ARBA00022801"/>
    </source>
</evidence>
<dbReference type="GO" id="GO:0005975">
    <property type="term" value="P:carbohydrate metabolic process"/>
    <property type="evidence" value="ECO:0007669"/>
    <property type="project" value="UniProtKB-ARBA"/>
</dbReference>
<evidence type="ECO:0008006" key="5">
    <source>
        <dbReference type="Google" id="ProtNLM"/>
    </source>
</evidence>
<feature type="chain" id="PRO_5022218814" description="Alpha glucuronidase N-terminal domain-containing protein" evidence="2">
    <location>
        <begin position="21"/>
        <end position="768"/>
    </location>
</feature>
<dbReference type="PANTHER" id="PTHR47406:SF2">
    <property type="entry name" value="ALPHA GLUCURONIDASE N-TERMINAL DOMAIN-CONTAINING PROTEIN"/>
    <property type="match status" value="1"/>
</dbReference>
<sequence precursor="true">MKLKLLIFGIAAIWACPVGAASLVTARVAVGEFVLPPNTAAAEAYATKDVRDWIQKITGAEVPIVTEPNASTATKVFVGTAFGKAFPTDLETLRGNDGFAVRRKGNNVYVFGSRPRGTLYGMYALLERNSDLIFARPHEDFGTVHGQSPDFELTDTDFIDIPVFLNRRFGPNWPAHRATGEWLLRNRDNTRDVRANYDGFLNLDLIEPYGTNFAVPIASHQELHPEYFGYDPIKKSRRFVKHGEGTMCLSVPGLPAIWAEGLAEDIAKHEARFGRKVDHVRLGPGDNWFCCQCDRCTAPLALPDGTQLECQDPDSIKDPLFRSTQIMMFINEAMETWQKVRPEVPIHVLAYIHFAEPPRVTPHPDLGIWFAPYPTSNLHYPLLDARQPKPWGRRFEKWLTMTDRLGFYEYFESKPSPQAFYAAANLRAVMERPDHSNSLIYAEISNDFGTDGIGNGQFGWDVGQMNLWVHTRLFWDPTQDVDSLYHYYIQRTYREAAPQMLAYYDLIKTSWLAPDNDTFSSCHASIAGVYQGLIVDRGLEKECMRLLSEAEGAAQHPHSKTMIRRMREQYEGFGKDMARLMIANIPEMRGEADDFDSLQWEKPWVNDDFKLVTRDSDEPKAFSSTKLQAAHDGDSLFLRFRLEDLPPQVVARSGDKAESWPKGDHVEFWLFGGGARYVFAFNAGGSQYDAKDLDRSWDSNWELKVRQTSVGWEAIASIPLSTFQLGAGQPTDLRWFCTREIQLSEQETTEVSYQGKPLYYRNFPIVVE</sequence>
<name>A0A518GD20_9BACT</name>
<evidence type="ECO:0000313" key="4">
    <source>
        <dbReference type="Proteomes" id="UP000318017"/>
    </source>
</evidence>
<accession>A0A518GD20</accession>
<dbReference type="Gene3D" id="2.60.40.1190">
    <property type="match status" value="1"/>
</dbReference>
<evidence type="ECO:0000313" key="3">
    <source>
        <dbReference type="EMBL" id="QDV26494.1"/>
    </source>
</evidence>
<dbReference type="KEGG" id="ahel:Q31a_48680"/>
<dbReference type="PANTHER" id="PTHR47406">
    <property type="entry name" value="COAGULATION FACTOR 5/8 TYPE, C-TERMINAL"/>
    <property type="match status" value="1"/>
</dbReference>
<dbReference type="Proteomes" id="UP000318017">
    <property type="component" value="Chromosome"/>
</dbReference>
<dbReference type="Pfam" id="PF16126">
    <property type="entry name" value="DUF4838"/>
    <property type="match status" value="1"/>
</dbReference>
<reference evidence="3 4" key="1">
    <citation type="submission" date="2019-02" db="EMBL/GenBank/DDBJ databases">
        <title>Deep-cultivation of Planctomycetes and their phenomic and genomic characterization uncovers novel biology.</title>
        <authorList>
            <person name="Wiegand S."/>
            <person name="Jogler M."/>
            <person name="Boedeker C."/>
            <person name="Pinto D."/>
            <person name="Vollmers J."/>
            <person name="Rivas-Marin E."/>
            <person name="Kohn T."/>
            <person name="Peeters S.H."/>
            <person name="Heuer A."/>
            <person name="Rast P."/>
            <person name="Oberbeckmann S."/>
            <person name="Bunk B."/>
            <person name="Jeske O."/>
            <person name="Meyerdierks A."/>
            <person name="Storesund J.E."/>
            <person name="Kallscheuer N."/>
            <person name="Luecker S."/>
            <person name="Lage O.M."/>
            <person name="Pohl T."/>
            <person name="Merkel B.J."/>
            <person name="Hornburger P."/>
            <person name="Mueller R.-W."/>
            <person name="Bruemmer F."/>
            <person name="Labrenz M."/>
            <person name="Spormann A.M."/>
            <person name="Op den Camp H."/>
            <person name="Overmann J."/>
            <person name="Amann R."/>
            <person name="Jetten M.S.M."/>
            <person name="Mascher T."/>
            <person name="Medema M.H."/>
            <person name="Devos D.P."/>
            <person name="Kaster A.-K."/>
            <person name="Ovreas L."/>
            <person name="Rohde M."/>
            <person name="Galperin M.Y."/>
            <person name="Jogler C."/>
        </authorList>
    </citation>
    <scope>NUCLEOTIDE SEQUENCE [LARGE SCALE GENOMIC DNA]</scope>
    <source>
        <strain evidence="3 4">Q31a</strain>
    </source>
</reference>
<dbReference type="GO" id="GO:0016787">
    <property type="term" value="F:hydrolase activity"/>
    <property type="evidence" value="ECO:0007669"/>
    <property type="project" value="UniProtKB-KW"/>
</dbReference>
<organism evidence="3 4">
    <name type="scientific">Aureliella helgolandensis</name>
    <dbReference type="NCBI Taxonomy" id="2527968"/>
    <lineage>
        <taxon>Bacteria</taxon>
        <taxon>Pseudomonadati</taxon>
        <taxon>Planctomycetota</taxon>
        <taxon>Planctomycetia</taxon>
        <taxon>Pirellulales</taxon>
        <taxon>Pirellulaceae</taxon>
        <taxon>Aureliella</taxon>
    </lineage>
</organism>
<protein>
    <recommendedName>
        <fullName evidence="5">Alpha glucuronidase N-terminal domain-containing protein</fullName>
    </recommendedName>
</protein>
<evidence type="ECO:0000256" key="2">
    <source>
        <dbReference type="SAM" id="SignalP"/>
    </source>
</evidence>
<dbReference type="EMBL" id="CP036298">
    <property type="protein sequence ID" value="QDV26494.1"/>
    <property type="molecule type" value="Genomic_DNA"/>
</dbReference>
<dbReference type="SUPFAM" id="SSF49344">
    <property type="entry name" value="CBD9-like"/>
    <property type="match status" value="1"/>
</dbReference>
<keyword evidence="2" id="KW-0732">Signal</keyword>
<dbReference type="SUPFAM" id="SSF55545">
    <property type="entry name" value="beta-N-acetylhexosaminidase-like domain"/>
    <property type="match status" value="1"/>
</dbReference>
<dbReference type="InterPro" id="IPR032287">
    <property type="entry name" value="DUF4838"/>
</dbReference>
<gene>
    <name evidence="3" type="ORF">Q31a_48680</name>
</gene>
<proteinExistence type="predicted"/>
<dbReference type="AlphaFoldDB" id="A0A518GD20"/>
<keyword evidence="1" id="KW-0378">Hydrolase</keyword>
<keyword evidence="4" id="KW-1185">Reference proteome</keyword>
<dbReference type="RefSeq" id="WP_197355511.1">
    <property type="nucleotide sequence ID" value="NZ_CP036298.1"/>
</dbReference>
<feature type="signal peptide" evidence="2">
    <location>
        <begin position="1"/>
        <end position="20"/>
    </location>
</feature>